<evidence type="ECO:0000313" key="3">
    <source>
        <dbReference type="Proteomes" id="UP000499080"/>
    </source>
</evidence>
<comment type="caution">
    <text evidence="2">The sequence shown here is derived from an EMBL/GenBank/DDBJ whole genome shotgun (WGS) entry which is preliminary data.</text>
</comment>
<keyword evidence="3" id="KW-1185">Reference proteome</keyword>
<protein>
    <recommendedName>
        <fullName evidence="4">DDE Tnp4 domain-containing protein</fullName>
    </recommendedName>
</protein>
<organism evidence="2 3">
    <name type="scientific">Araneus ventricosus</name>
    <name type="common">Orbweaver spider</name>
    <name type="synonym">Epeira ventricosa</name>
    <dbReference type="NCBI Taxonomy" id="182803"/>
    <lineage>
        <taxon>Eukaryota</taxon>
        <taxon>Metazoa</taxon>
        <taxon>Ecdysozoa</taxon>
        <taxon>Arthropoda</taxon>
        <taxon>Chelicerata</taxon>
        <taxon>Arachnida</taxon>
        <taxon>Araneae</taxon>
        <taxon>Araneomorphae</taxon>
        <taxon>Entelegynae</taxon>
        <taxon>Araneoidea</taxon>
        <taxon>Araneidae</taxon>
        <taxon>Araneus</taxon>
    </lineage>
</organism>
<dbReference type="OrthoDB" id="6500466at2759"/>
<evidence type="ECO:0000313" key="2">
    <source>
        <dbReference type="EMBL" id="GBN92683.1"/>
    </source>
</evidence>
<dbReference type="EMBL" id="BGPR01024526">
    <property type="protein sequence ID" value="GBN92683.1"/>
    <property type="molecule type" value="Genomic_DNA"/>
</dbReference>
<gene>
    <name evidence="2" type="ORF">AVEN_137795_1</name>
</gene>
<name>A0A4Y2SYF6_ARAVE</name>
<evidence type="ECO:0008006" key="4">
    <source>
        <dbReference type="Google" id="ProtNLM"/>
    </source>
</evidence>
<sequence>MMADVVHVRDVKHYKHRLPTLIRDFKDLYRFEERNVQWLADRVLGTNEEPRYVCRVKLENVPKIIVTCVVLHNIAKTFGDPDFKPAEEAPEENHQEENHHFDNSFRHQEQEIK</sequence>
<evidence type="ECO:0000256" key="1">
    <source>
        <dbReference type="SAM" id="MobiDB-lite"/>
    </source>
</evidence>
<proteinExistence type="predicted"/>
<dbReference type="Proteomes" id="UP000499080">
    <property type="component" value="Unassembled WGS sequence"/>
</dbReference>
<dbReference type="AlphaFoldDB" id="A0A4Y2SYF6"/>
<accession>A0A4Y2SYF6</accession>
<reference evidence="2 3" key="1">
    <citation type="journal article" date="2019" name="Sci. Rep.">
        <title>Orb-weaving spider Araneus ventricosus genome elucidates the spidroin gene catalogue.</title>
        <authorList>
            <person name="Kono N."/>
            <person name="Nakamura H."/>
            <person name="Ohtoshi R."/>
            <person name="Moran D.A.P."/>
            <person name="Shinohara A."/>
            <person name="Yoshida Y."/>
            <person name="Fujiwara M."/>
            <person name="Mori M."/>
            <person name="Tomita M."/>
            <person name="Arakawa K."/>
        </authorList>
    </citation>
    <scope>NUCLEOTIDE SEQUENCE [LARGE SCALE GENOMIC DNA]</scope>
</reference>
<feature type="region of interest" description="Disordered" evidence="1">
    <location>
        <begin position="81"/>
        <end position="113"/>
    </location>
</feature>